<sequence length="281" mass="28696">MPGLLEDKVAIVTGGSSGIGRGIVEKYVAEGAKVVIADIRDDDGSALAGQLGENAAFVHSDVTKEESIESTVAFTVDTFGRLDVMVNNAGAQGDPSTILDVHADGFDKTIALLTRSVLLGTKYAAAQFIQQGSPGSVISTASAAALQGGWSAVGYTAAKHAVVGLVRQAAAELGQYGIRANAIAPGIIMTPIMSRTFGVEDGRSEEFTTFLAERLGPGQPSRRVGFPADIAGVATFLASELSEYVNGTVIPVDGGATSVTLGTFATDVVAAANEFVSGATR</sequence>
<dbReference type="PANTHER" id="PTHR42820">
    <property type="entry name" value="SHORT-CHAIN DEHYDROGENASE REDUCTASE"/>
    <property type="match status" value="1"/>
</dbReference>
<dbReference type="Pfam" id="PF13561">
    <property type="entry name" value="adh_short_C2"/>
    <property type="match status" value="1"/>
</dbReference>
<dbReference type="AlphaFoldDB" id="A0A177Y7Q5"/>
<dbReference type="Gene3D" id="3.40.50.720">
    <property type="entry name" value="NAD(P)-binding Rossmann-like Domain"/>
    <property type="match status" value="1"/>
</dbReference>
<organism evidence="3 4">
    <name type="scientific">Rhodococcoides kyotonense</name>
    <dbReference type="NCBI Taxonomy" id="398843"/>
    <lineage>
        <taxon>Bacteria</taxon>
        <taxon>Bacillati</taxon>
        <taxon>Actinomycetota</taxon>
        <taxon>Actinomycetes</taxon>
        <taxon>Mycobacteriales</taxon>
        <taxon>Nocardiaceae</taxon>
        <taxon>Rhodococcoides</taxon>
    </lineage>
</organism>
<name>A0A177Y7Q5_9NOCA</name>
<dbReference type="PANTHER" id="PTHR42820:SF1">
    <property type="entry name" value="SHORT-CHAIN DEHYDROGENASE_REDUCTASE FAMILY PROTEIN"/>
    <property type="match status" value="1"/>
</dbReference>
<dbReference type="FunFam" id="3.40.50.720:FF:000084">
    <property type="entry name" value="Short-chain dehydrogenase reductase"/>
    <property type="match status" value="1"/>
</dbReference>
<accession>A0A177Y7Q5</accession>
<dbReference type="EMBL" id="LVHI01000038">
    <property type="protein sequence ID" value="OAK51515.1"/>
    <property type="molecule type" value="Genomic_DNA"/>
</dbReference>
<evidence type="ECO:0000256" key="1">
    <source>
        <dbReference type="ARBA" id="ARBA00006484"/>
    </source>
</evidence>
<keyword evidence="4" id="KW-1185">Reference proteome</keyword>
<evidence type="ECO:0000313" key="4">
    <source>
        <dbReference type="Proteomes" id="UP000077519"/>
    </source>
</evidence>
<gene>
    <name evidence="3" type="ORF">A3K89_11295</name>
</gene>
<dbReference type="PRINTS" id="PR00081">
    <property type="entry name" value="GDHRDH"/>
</dbReference>
<dbReference type="PROSITE" id="PS00061">
    <property type="entry name" value="ADH_SHORT"/>
    <property type="match status" value="1"/>
</dbReference>
<dbReference type="SUPFAM" id="SSF51735">
    <property type="entry name" value="NAD(P)-binding Rossmann-fold domains"/>
    <property type="match status" value="1"/>
</dbReference>
<dbReference type="Proteomes" id="UP000077519">
    <property type="component" value="Unassembled WGS sequence"/>
</dbReference>
<comment type="caution">
    <text evidence="3">The sequence shown here is derived from an EMBL/GenBank/DDBJ whole genome shotgun (WGS) entry which is preliminary data.</text>
</comment>
<evidence type="ECO:0000313" key="3">
    <source>
        <dbReference type="EMBL" id="OAK51515.1"/>
    </source>
</evidence>
<keyword evidence="2" id="KW-0560">Oxidoreductase</keyword>
<dbReference type="RefSeq" id="WP_068430734.1">
    <property type="nucleotide sequence ID" value="NZ_LVHI01000038.1"/>
</dbReference>
<dbReference type="InterPro" id="IPR002347">
    <property type="entry name" value="SDR_fam"/>
</dbReference>
<dbReference type="InterPro" id="IPR036291">
    <property type="entry name" value="NAD(P)-bd_dom_sf"/>
</dbReference>
<protein>
    <submittedName>
        <fullName evidence="3">Short-chain dehydrogenase</fullName>
    </submittedName>
</protein>
<dbReference type="InterPro" id="IPR020904">
    <property type="entry name" value="Sc_DH/Rdtase_CS"/>
</dbReference>
<reference evidence="3 4" key="1">
    <citation type="submission" date="2016-03" db="EMBL/GenBank/DDBJ databases">
        <title>Genome sequence of Rhodococcus kyotonensis KB10.</title>
        <authorList>
            <person name="Jeong H."/>
            <person name="Hong C.E."/>
            <person name="Jo S.H."/>
            <person name="Park J.M."/>
        </authorList>
    </citation>
    <scope>NUCLEOTIDE SEQUENCE [LARGE SCALE GENOMIC DNA]</scope>
    <source>
        <strain evidence="3 4">KB10</strain>
    </source>
</reference>
<dbReference type="GO" id="GO:0016491">
    <property type="term" value="F:oxidoreductase activity"/>
    <property type="evidence" value="ECO:0007669"/>
    <property type="project" value="UniProtKB-KW"/>
</dbReference>
<proteinExistence type="inferred from homology"/>
<dbReference type="PRINTS" id="PR00080">
    <property type="entry name" value="SDRFAMILY"/>
</dbReference>
<comment type="similarity">
    <text evidence="1">Belongs to the short-chain dehydrogenases/reductases (SDR) family.</text>
</comment>
<evidence type="ECO:0000256" key="2">
    <source>
        <dbReference type="ARBA" id="ARBA00023002"/>
    </source>
</evidence>
<dbReference type="NCBIfam" id="NF005559">
    <property type="entry name" value="PRK07231.1"/>
    <property type="match status" value="1"/>
</dbReference>